<dbReference type="AlphaFoldDB" id="A0A1H7KFD9"/>
<protein>
    <submittedName>
        <fullName evidence="2">Rhodanese-related sulfurtransferase</fullName>
    </submittedName>
</protein>
<dbReference type="Gene3D" id="3.40.250.10">
    <property type="entry name" value="Rhodanese-like domain"/>
    <property type="match status" value="1"/>
</dbReference>
<sequence length="98" mass="10835">MYRSVSMDEFGQKQKRENLNIIDVREADEFAAGHIPGAVSMPLSGLAQEFETLKKDKEYHVICLSGGRSSMACDFLGNQGYDVVNVMGGMSAWRGDIE</sequence>
<evidence type="ECO:0000313" key="3">
    <source>
        <dbReference type="Proteomes" id="UP000199081"/>
    </source>
</evidence>
<dbReference type="SMART" id="SM00450">
    <property type="entry name" value="RHOD"/>
    <property type="match status" value="1"/>
</dbReference>
<dbReference type="Pfam" id="PF00581">
    <property type="entry name" value="Rhodanese"/>
    <property type="match status" value="1"/>
</dbReference>
<dbReference type="EMBL" id="FNZU01000007">
    <property type="protein sequence ID" value="SEK85226.1"/>
    <property type="molecule type" value="Genomic_DNA"/>
</dbReference>
<reference evidence="3" key="1">
    <citation type="submission" date="2016-10" db="EMBL/GenBank/DDBJ databases">
        <authorList>
            <person name="Varghese N."/>
            <person name="Submissions S."/>
        </authorList>
    </citation>
    <scope>NUCLEOTIDE SEQUENCE [LARGE SCALE GENOMIC DNA]</scope>
    <source>
        <strain evidence="3">DSM 19183</strain>
    </source>
</reference>
<evidence type="ECO:0000259" key="1">
    <source>
        <dbReference type="PROSITE" id="PS50206"/>
    </source>
</evidence>
<organism evidence="2 3">
    <name type="scientific">Alkalibacterium pelagium</name>
    <dbReference type="NCBI Taxonomy" id="426702"/>
    <lineage>
        <taxon>Bacteria</taxon>
        <taxon>Bacillati</taxon>
        <taxon>Bacillota</taxon>
        <taxon>Bacilli</taxon>
        <taxon>Lactobacillales</taxon>
        <taxon>Carnobacteriaceae</taxon>
        <taxon>Alkalibacterium</taxon>
    </lineage>
</organism>
<dbReference type="RefSeq" id="WP_091480792.1">
    <property type="nucleotide sequence ID" value="NZ_BJYC01000010.1"/>
</dbReference>
<dbReference type="PANTHER" id="PTHR43031">
    <property type="entry name" value="FAD-DEPENDENT OXIDOREDUCTASE"/>
    <property type="match status" value="1"/>
</dbReference>
<keyword evidence="3" id="KW-1185">Reference proteome</keyword>
<name>A0A1H7KFD9_9LACT</name>
<feature type="domain" description="Rhodanese" evidence="1">
    <location>
        <begin position="15"/>
        <end position="98"/>
    </location>
</feature>
<accession>A0A1H7KFD9</accession>
<dbReference type="STRING" id="426702.SAMN04488099_10798"/>
<keyword evidence="2" id="KW-0808">Transferase</keyword>
<dbReference type="PROSITE" id="PS50206">
    <property type="entry name" value="RHODANESE_3"/>
    <property type="match status" value="1"/>
</dbReference>
<dbReference type="CDD" id="cd00158">
    <property type="entry name" value="RHOD"/>
    <property type="match status" value="1"/>
</dbReference>
<dbReference type="InterPro" id="IPR050229">
    <property type="entry name" value="GlpE_sulfurtransferase"/>
</dbReference>
<dbReference type="GO" id="GO:0016740">
    <property type="term" value="F:transferase activity"/>
    <property type="evidence" value="ECO:0007669"/>
    <property type="project" value="UniProtKB-KW"/>
</dbReference>
<dbReference type="Proteomes" id="UP000199081">
    <property type="component" value="Unassembled WGS sequence"/>
</dbReference>
<dbReference type="InterPro" id="IPR001763">
    <property type="entry name" value="Rhodanese-like_dom"/>
</dbReference>
<proteinExistence type="predicted"/>
<gene>
    <name evidence="2" type="ORF">SAMN04488099_10798</name>
</gene>
<evidence type="ECO:0000313" key="2">
    <source>
        <dbReference type="EMBL" id="SEK85226.1"/>
    </source>
</evidence>
<dbReference type="OrthoDB" id="9800872at2"/>
<dbReference type="SUPFAM" id="SSF52821">
    <property type="entry name" value="Rhodanese/Cell cycle control phosphatase"/>
    <property type="match status" value="1"/>
</dbReference>
<dbReference type="PANTHER" id="PTHR43031:SF17">
    <property type="entry name" value="SULFURTRANSFERASE YTWF-RELATED"/>
    <property type="match status" value="1"/>
</dbReference>
<dbReference type="InterPro" id="IPR036873">
    <property type="entry name" value="Rhodanese-like_dom_sf"/>
</dbReference>